<accession>D6PDE6</accession>
<dbReference type="InterPro" id="IPR031309">
    <property type="entry name" value="Ribosomal_uL5_C"/>
</dbReference>
<evidence type="ECO:0000259" key="8">
    <source>
        <dbReference type="Pfam" id="PF00673"/>
    </source>
</evidence>
<dbReference type="GO" id="GO:0003735">
    <property type="term" value="F:structural constituent of ribosome"/>
    <property type="evidence" value="ECO:0007669"/>
    <property type="project" value="InterPro"/>
</dbReference>
<proteinExistence type="inferred from homology"/>
<evidence type="ECO:0000256" key="1">
    <source>
        <dbReference type="ARBA" id="ARBA00008553"/>
    </source>
</evidence>
<dbReference type="GO" id="GO:0006412">
    <property type="term" value="P:translation"/>
    <property type="evidence" value="ECO:0007669"/>
    <property type="project" value="UniProtKB-UniRule"/>
</dbReference>
<comment type="function">
    <text evidence="5">This is 1 of the proteins that bind and probably mediate the attachment of the 5S RNA into the large ribosomal subunit, where it forms part of the central protuberance. In the 70S ribosome it contacts protein S13 of the 30S subunit (bridge B1b), connecting the 2 subunits; this bridge is implicated in subunit movement. Contacts the P site tRNA; the 5S rRNA and some of its associated proteins might help stabilize positioning of ribosome-bound tRNAs.</text>
</comment>
<evidence type="ECO:0000313" key="9">
    <source>
        <dbReference type="EMBL" id="ADD93747.1"/>
    </source>
</evidence>
<dbReference type="InterPro" id="IPR020930">
    <property type="entry name" value="Ribosomal_uL5_bac-type"/>
</dbReference>
<organism evidence="9">
    <name type="scientific">uncultured marine bacterium MedDCM-OCT-S05-C114</name>
    <dbReference type="NCBI Taxonomy" id="743063"/>
    <lineage>
        <taxon>Bacteria</taxon>
        <taxon>environmental samples</taxon>
    </lineage>
</organism>
<evidence type="ECO:0000259" key="7">
    <source>
        <dbReference type="Pfam" id="PF00281"/>
    </source>
</evidence>
<keyword evidence="2 5" id="KW-0689">Ribosomal protein</keyword>
<keyword evidence="5" id="KW-0820">tRNA-binding</keyword>
<evidence type="ECO:0000256" key="3">
    <source>
        <dbReference type="ARBA" id="ARBA00023274"/>
    </source>
</evidence>
<dbReference type="AlphaFoldDB" id="D6PDE6"/>
<dbReference type="Gene3D" id="3.30.1440.10">
    <property type="match status" value="1"/>
</dbReference>
<comment type="similarity">
    <text evidence="1 5 6">Belongs to the universal ribosomal protein uL5 family.</text>
</comment>
<keyword evidence="5" id="KW-0699">rRNA-binding</keyword>
<dbReference type="GO" id="GO:1990904">
    <property type="term" value="C:ribonucleoprotein complex"/>
    <property type="evidence" value="ECO:0007669"/>
    <property type="project" value="UniProtKB-KW"/>
</dbReference>
<dbReference type="GO" id="GO:0005840">
    <property type="term" value="C:ribosome"/>
    <property type="evidence" value="ECO:0007669"/>
    <property type="project" value="UniProtKB-KW"/>
</dbReference>
<evidence type="ECO:0000256" key="2">
    <source>
        <dbReference type="ARBA" id="ARBA00022980"/>
    </source>
</evidence>
<dbReference type="EMBL" id="GU942995">
    <property type="protein sequence ID" value="ADD93747.1"/>
    <property type="molecule type" value="Genomic_DNA"/>
</dbReference>
<protein>
    <recommendedName>
        <fullName evidence="4 5">Large ribosomal subunit protein uL5</fullName>
    </recommendedName>
</protein>
<sequence>MSIPVLKNTYLNEVVPALRKTLGYDNIHQVPKVVKVVINSSFGAEMDKNGVEELRKDIASLAGQAPVVVKAKMSVSNFKLRQGMPVGIKVTLRGNHMWDFLLRLIAIALPNIRDFRGVPTKLDGQGNYTLGIIDHSIFPEINVERQRVNTGMDISIVTSANSDDEGVELLKLLGVPFRKHSSDQAAAA</sequence>
<evidence type="ECO:0000256" key="6">
    <source>
        <dbReference type="RuleBase" id="RU003930"/>
    </source>
</evidence>
<dbReference type="Pfam" id="PF00281">
    <property type="entry name" value="Ribosomal_L5"/>
    <property type="match status" value="1"/>
</dbReference>
<dbReference type="InterPro" id="IPR031310">
    <property type="entry name" value="Ribosomal_uL5_N"/>
</dbReference>
<dbReference type="InterPro" id="IPR022803">
    <property type="entry name" value="Ribosomal_uL5_dom_sf"/>
</dbReference>
<keyword evidence="5" id="KW-0694">RNA-binding</keyword>
<dbReference type="FunFam" id="3.30.1440.10:FF:000001">
    <property type="entry name" value="50S ribosomal protein L5"/>
    <property type="match status" value="1"/>
</dbReference>
<evidence type="ECO:0000256" key="5">
    <source>
        <dbReference type="HAMAP-Rule" id="MF_01333"/>
    </source>
</evidence>
<evidence type="ECO:0000256" key="4">
    <source>
        <dbReference type="ARBA" id="ARBA00035245"/>
    </source>
</evidence>
<reference evidence="9" key="1">
    <citation type="journal article" date="2010" name="ISME J.">
        <title>Metagenome of the Mediterranean deep chlorophyll maximum studied by direct and fosmid library 454 pyrosequencing.</title>
        <authorList>
            <person name="Ghai R."/>
            <person name="Martin-Cuadrado A.B."/>
            <person name="Molto A.G."/>
            <person name="Heredia I.G."/>
            <person name="Cabrera R."/>
            <person name="Martin J."/>
            <person name="Verdu M."/>
            <person name="Deschamps P."/>
            <person name="Moreira D."/>
            <person name="Lopez-Garcia P."/>
            <person name="Mira A."/>
            <person name="Rodriguez-Valera F."/>
        </authorList>
    </citation>
    <scope>NUCLEOTIDE SEQUENCE</scope>
</reference>
<dbReference type="SUPFAM" id="SSF55282">
    <property type="entry name" value="RL5-like"/>
    <property type="match status" value="1"/>
</dbReference>
<gene>
    <name evidence="5" type="primary">rplE</name>
</gene>
<dbReference type="GO" id="GO:0000049">
    <property type="term" value="F:tRNA binding"/>
    <property type="evidence" value="ECO:0007669"/>
    <property type="project" value="UniProtKB-UniRule"/>
</dbReference>
<dbReference type="InterPro" id="IPR002132">
    <property type="entry name" value="Ribosomal_uL5"/>
</dbReference>
<dbReference type="PIRSF" id="PIRSF002161">
    <property type="entry name" value="Ribosomal_L5"/>
    <property type="match status" value="1"/>
</dbReference>
<dbReference type="GO" id="GO:0019843">
    <property type="term" value="F:rRNA binding"/>
    <property type="evidence" value="ECO:0007669"/>
    <property type="project" value="UniProtKB-UniRule"/>
</dbReference>
<dbReference type="NCBIfam" id="NF000585">
    <property type="entry name" value="PRK00010.1"/>
    <property type="match status" value="1"/>
</dbReference>
<feature type="domain" description="Large ribosomal subunit protein uL5 N-terminal" evidence="7">
    <location>
        <begin position="26"/>
        <end position="81"/>
    </location>
</feature>
<dbReference type="HAMAP" id="MF_01333_B">
    <property type="entry name" value="Ribosomal_uL5_B"/>
    <property type="match status" value="1"/>
</dbReference>
<dbReference type="PANTHER" id="PTHR11994">
    <property type="entry name" value="60S RIBOSOMAL PROTEIN L11-RELATED"/>
    <property type="match status" value="1"/>
</dbReference>
<feature type="domain" description="Large ribosomal subunit protein uL5 C-terminal" evidence="8">
    <location>
        <begin position="85"/>
        <end position="177"/>
    </location>
</feature>
<comment type="subunit">
    <text evidence="5">Part of the 50S ribosomal subunit; part of the 5S rRNA/L5/L18/L25 subcomplex. Contacts the 5S rRNA and the P site tRNA. Forms a bridge to the 30S subunit in the 70S ribosome.</text>
</comment>
<dbReference type="Pfam" id="PF00673">
    <property type="entry name" value="Ribosomal_L5_C"/>
    <property type="match status" value="1"/>
</dbReference>
<keyword evidence="3 5" id="KW-0687">Ribonucleoprotein</keyword>
<name>D6PDE6_9BACT</name>